<dbReference type="AlphaFoldDB" id="A0A0E9Q090"/>
<reference evidence="1" key="1">
    <citation type="submission" date="2014-11" db="EMBL/GenBank/DDBJ databases">
        <authorList>
            <person name="Amaro Gonzalez C."/>
        </authorList>
    </citation>
    <scope>NUCLEOTIDE SEQUENCE</scope>
</reference>
<protein>
    <submittedName>
        <fullName evidence="1">Uncharacterized protein</fullName>
    </submittedName>
</protein>
<organism evidence="1">
    <name type="scientific">Anguilla anguilla</name>
    <name type="common">European freshwater eel</name>
    <name type="synonym">Muraena anguilla</name>
    <dbReference type="NCBI Taxonomy" id="7936"/>
    <lineage>
        <taxon>Eukaryota</taxon>
        <taxon>Metazoa</taxon>
        <taxon>Chordata</taxon>
        <taxon>Craniata</taxon>
        <taxon>Vertebrata</taxon>
        <taxon>Euteleostomi</taxon>
        <taxon>Actinopterygii</taxon>
        <taxon>Neopterygii</taxon>
        <taxon>Teleostei</taxon>
        <taxon>Anguilliformes</taxon>
        <taxon>Anguillidae</taxon>
        <taxon>Anguilla</taxon>
    </lineage>
</organism>
<proteinExistence type="predicted"/>
<reference evidence="1" key="2">
    <citation type="journal article" date="2015" name="Fish Shellfish Immunol.">
        <title>Early steps in the European eel (Anguilla anguilla)-Vibrio vulnificus interaction in the gills: Role of the RtxA13 toxin.</title>
        <authorList>
            <person name="Callol A."/>
            <person name="Pajuelo D."/>
            <person name="Ebbesson L."/>
            <person name="Teles M."/>
            <person name="MacKenzie S."/>
            <person name="Amaro C."/>
        </authorList>
    </citation>
    <scope>NUCLEOTIDE SEQUENCE</scope>
</reference>
<sequence length="46" mass="5413">MTFCLHYGRTTMYLPPEKSSQNQSRAWKSHFVTAHFISYIKGAFFP</sequence>
<name>A0A0E9Q090_ANGAN</name>
<accession>A0A0E9Q090</accession>
<dbReference type="EMBL" id="GBXM01099029">
    <property type="protein sequence ID" value="JAH09548.1"/>
    <property type="molecule type" value="Transcribed_RNA"/>
</dbReference>
<evidence type="ECO:0000313" key="1">
    <source>
        <dbReference type="EMBL" id="JAH09548.1"/>
    </source>
</evidence>